<accession>A0ABW0VSI0</accession>
<evidence type="ECO:0000256" key="2">
    <source>
        <dbReference type="ARBA" id="ARBA00010339"/>
    </source>
</evidence>
<dbReference type="Proteomes" id="UP001596047">
    <property type="component" value="Unassembled WGS sequence"/>
</dbReference>
<dbReference type="PANTHER" id="PTHR48080:SF6">
    <property type="entry name" value="STARVATION-SENSING PROTEIN RSPA"/>
    <property type="match status" value="1"/>
</dbReference>
<sequence length="415" mass="46419">MRLRTNMREQGEGQTMSNLTIRDVKVILTAPEGINLVVVKIETSEPGLYGLGCATFTQRYLSVAAAIEQYLKPFLIGKDPHRIEDIWQSAMVSSYWRNGPVLNNALSGIDMALWDIKGKTAGLPVYQLLGGKCREAAAIYRHADGRDEREVEDNVRKYMEQGVRHIRCQMGGYGGRGHKLHQPDNPLPGAYFDPNAYARSVPLMFDHVRSAVGLEVELLHDIHERLVPIEAVRLAKQLEPYRLFFLEDSLAPEQLDWFETMRSQSATPIAMGELFTHPREWTPLIAGRLIDFIRCHISAIGGLTPAKKLASLCEAFSVRTAWHGPGDVSPVGHAANLHLDVSSINFGIQEWYGFSEQIQEVFPGCPELRNGYAYPNDKPGLGVDIDEKKAADYPCDNRLPEWTLARTPDGTSVRP</sequence>
<protein>
    <submittedName>
        <fullName evidence="5">Enolase C-terminal domain-like protein</fullName>
    </submittedName>
</protein>
<comment type="similarity">
    <text evidence="2">Belongs to the mandelate racemase/muconate lactonizing enzyme family. GalD subfamily.</text>
</comment>
<name>A0ABW0VSI0_9BACL</name>
<dbReference type="SUPFAM" id="SSF54826">
    <property type="entry name" value="Enolase N-terminal domain-like"/>
    <property type="match status" value="1"/>
</dbReference>
<dbReference type="Pfam" id="PF13378">
    <property type="entry name" value="MR_MLE_C"/>
    <property type="match status" value="1"/>
</dbReference>
<feature type="domain" description="Mandelate racemase/muconate lactonizing enzyme C-terminal" evidence="4">
    <location>
        <begin position="148"/>
        <end position="268"/>
    </location>
</feature>
<dbReference type="EMBL" id="JBHSOW010000024">
    <property type="protein sequence ID" value="MFC5648801.1"/>
    <property type="molecule type" value="Genomic_DNA"/>
</dbReference>
<dbReference type="PANTHER" id="PTHR48080">
    <property type="entry name" value="D-GALACTONATE DEHYDRATASE-RELATED"/>
    <property type="match status" value="1"/>
</dbReference>
<dbReference type="RefSeq" id="WP_379187289.1">
    <property type="nucleotide sequence ID" value="NZ_JBHSOW010000024.1"/>
</dbReference>
<dbReference type="Gene3D" id="3.20.20.120">
    <property type="entry name" value="Enolase-like C-terminal domain"/>
    <property type="match status" value="1"/>
</dbReference>
<dbReference type="SMART" id="SM00922">
    <property type="entry name" value="MR_MLE"/>
    <property type="match status" value="1"/>
</dbReference>
<dbReference type="InterPro" id="IPR029017">
    <property type="entry name" value="Enolase-like_N"/>
</dbReference>
<proteinExistence type="inferred from homology"/>
<evidence type="ECO:0000259" key="4">
    <source>
        <dbReference type="SMART" id="SM00922"/>
    </source>
</evidence>
<gene>
    <name evidence="5" type="ORF">ACFPYJ_06600</name>
</gene>
<keyword evidence="6" id="KW-1185">Reference proteome</keyword>
<dbReference type="InterPro" id="IPR018110">
    <property type="entry name" value="Mandel_Rmase/mucon_lact_enz_CS"/>
</dbReference>
<dbReference type="InterPro" id="IPR013342">
    <property type="entry name" value="Mandelate_racemase_C"/>
</dbReference>
<dbReference type="InterPro" id="IPR034593">
    <property type="entry name" value="DgoD-like"/>
</dbReference>
<dbReference type="Pfam" id="PF02746">
    <property type="entry name" value="MR_MLE_N"/>
    <property type="match status" value="1"/>
</dbReference>
<evidence type="ECO:0000256" key="1">
    <source>
        <dbReference type="ARBA" id="ARBA00003553"/>
    </source>
</evidence>
<keyword evidence="3" id="KW-0479">Metal-binding</keyword>
<dbReference type="Gene3D" id="3.30.390.10">
    <property type="entry name" value="Enolase-like, N-terminal domain"/>
    <property type="match status" value="1"/>
</dbReference>
<evidence type="ECO:0000256" key="3">
    <source>
        <dbReference type="ARBA" id="ARBA00022723"/>
    </source>
</evidence>
<dbReference type="PROSITE" id="PS00908">
    <property type="entry name" value="MR_MLE_1"/>
    <property type="match status" value="1"/>
</dbReference>
<organism evidence="5 6">
    <name type="scientific">Paenibacillus solisilvae</name>
    <dbReference type="NCBI Taxonomy" id="2486751"/>
    <lineage>
        <taxon>Bacteria</taxon>
        <taxon>Bacillati</taxon>
        <taxon>Bacillota</taxon>
        <taxon>Bacilli</taxon>
        <taxon>Bacillales</taxon>
        <taxon>Paenibacillaceae</taxon>
        <taxon>Paenibacillus</taxon>
    </lineage>
</organism>
<dbReference type="InterPro" id="IPR036849">
    <property type="entry name" value="Enolase-like_C_sf"/>
</dbReference>
<comment type="caution">
    <text evidence="5">The sequence shown here is derived from an EMBL/GenBank/DDBJ whole genome shotgun (WGS) entry which is preliminary data.</text>
</comment>
<dbReference type="InterPro" id="IPR013341">
    <property type="entry name" value="Mandelate_racemase_N_dom"/>
</dbReference>
<dbReference type="SUPFAM" id="SSF51604">
    <property type="entry name" value="Enolase C-terminal domain-like"/>
    <property type="match status" value="1"/>
</dbReference>
<evidence type="ECO:0000313" key="5">
    <source>
        <dbReference type="EMBL" id="MFC5648801.1"/>
    </source>
</evidence>
<comment type="function">
    <text evidence="1">Has no detectable activity with D-mannonate and with a panel of 70 other acid sugars (in vitro), in spite of the conservation of the residues that are expected to be important for catalytic activity and cofactor binding. May have evolved a divergent function.</text>
</comment>
<dbReference type="InterPro" id="IPR029065">
    <property type="entry name" value="Enolase_C-like"/>
</dbReference>
<reference evidence="6" key="1">
    <citation type="journal article" date="2019" name="Int. J. Syst. Evol. Microbiol.">
        <title>The Global Catalogue of Microorganisms (GCM) 10K type strain sequencing project: providing services to taxonomists for standard genome sequencing and annotation.</title>
        <authorList>
            <consortium name="The Broad Institute Genomics Platform"/>
            <consortium name="The Broad Institute Genome Sequencing Center for Infectious Disease"/>
            <person name="Wu L."/>
            <person name="Ma J."/>
        </authorList>
    </citation>
    <scope>NUCLEOTIDE SEQUENCE [LARGE SCALE GENOMIC DNA]</scope>
    <source>
        <strain evidence="6">CGMCC 1.3240</strain>
    </source>
</reference>
<evidence type="ECO:0000313" key="6">
    <source>
        <dbReference type="Proteomes" id="UP001596047"/>
    </source>
</evidence>